<feature type="domain" description="HNH nuclease" evidence="1">
    <location>
        <begin position="279"/>
        <end position="335"/>
    </location>
</feature>
<keyword evidence="2" id="KW-0378">Hydrolase</keyword>
<dbReference type="OrthoDB" id="407968at2"/>
<dbReference type="RefSeq" id="WP_139592468.1">
    <property type="nucleotide sequence ID" value="NZ_CP040825.1"/>
</dbReference>
<organism evidence="2 3">
    <name type="scientific">Mycoplasma nasistruthionis</name>
    <dbReference type="NCBI Taxonomy" id="353852"/>
    <lineage>
        <taxon>Bacteria</taxon>
        <taxon>Bacillati</taxon>
        <taxon>Mycoplasmatota</taxon>
        <taxon>Mollicutes</taxon>
        <taxon>Mycoplasmataceae</taxon>
        <taxon>Mycoplasma</taxon>
    </lineage>
</organism>
<dbReference type="KEGG" id="mnh:FG904_03240"/>
<name>A0A5B7XVU5_9MOLU</name>
<dbReference type="Pfam" id="PF13391">
    <property type="entry name" value="HNH_2"/>
    <property type="match status" value="1"/>
</dbReference>
<proteinExistence type="predicted"/>
<dbReference type="InterPro" id="IPR003615">
    <property type="entry name" value="HNH_nuc"/>
</dbReference>
<dbReference type="GO" id="GO:0004519">
    <property type="term" value="F:endonuclease activity"/>
    <property type="evidence" value="ECO:0007669"/>
    <property type="project" value="UniProtKB-KW"/>
</dbReference>
<dbReference type="AlphaFoldDB" id="A0A5B7XVU5"/>
<keyword evidence="2" id="KW-0255">Endonuclease</keyword>
<reference evidence="2 3" key="1">
    <citation type="submission" date="2019-06" db="EMBL/GenBank/DDBJ databases">
        <title>Mycoplasma sp. 2F1A isolated from ostrich.</title>
        <authorList>
            <person name="Spergser J."/>
        </authorList>
    </citation>
    <scope>NUCLEOTIDE SEQUENCE [LARGE SCALE GENOMIC DNA]</scope>
    <source>
        <strain evidence="2 3">2F1A</strain>
    </source>
</reference>
<evidence type="ECO:0000259" key="1">
    <source>
        <dbReference type="Pfam" id="PF13391"/>
    </source>
</evidence>
<protein>
    <submittedName>
        <fullName evidence="2">HNH endonuclease</fullName>
    </submittedName>
</protein>
<dbReference type="NCBIfam" id="NF045952">
    <property type="entry name" value="MAG4270_fam"/>
    <property type="match status" value="1"/>
</dbReference>
<accession>A0A5B7XVU5</accession>
<evidence type="ECO:0000313" key="2">
    <source>
        <dbReference type="EMBL" id="QCZ36988.1"/>
    </source>
</evidence>
<dbReference type="EMBL" id="CP040825">
    <property type="protein sequence ID" value="QCZ36988.1"/>
    <property type="molecule type" value="Genomic_DNA"/>
</dbReference>
<sequence length="389" mass="46051">MDINNYLKVSVPFINKAFKSKIQKSAIVHGIAYFVYDKQLKKFVKSYIQIGIGTQYRLADNDLIKTHHWKTNYETRIQLGLSNELTHSDNYEYRNLLPKEIETINLVLKFKNTTALSQYSYFTGSNPSGSEKTPQSSPMIIYSSDSAYEKYEFWNFYNSFKHETYKLKTNKATKIQWLEALEKIQEISLIDFIDKEYSLSFNEDFRNRNSQEFIPKNKSKYKTWIKDLTDNLINAMKAQRLKNWEYEAFKEKLRNKYVQNVENAIKDGLILKEQTTTDFPLPEKAHIISFSSLVKLNENNEIDPENIEAAISPYNVLLIDPNIHTLFDKNWITFNPKTLKIEKSSSRDKSDWHNFIIDTENPYFTNLAREQKQFLEKNYQHWLIHGKNQ</sequence>
<keyword evidence="2" id="KW-0540">Nuclease</keyword>
<dbReference type="Proteomes" id="UP000305457">
    <property type="component" value="Chromosome"/>
</dbReference>
<gene>
    <name evidence="2" type="ORF">FG904_03240</name>
</gene>
<evidence type="ECO:0000313" key="3">
    <source>
        <dbReference type="Proteomes" id="UP000305457"/>
    </source>
</evidence>